<sequence>MQEAKQDSVCISLIQRELAVLKQKVTKVCNINSLLLKQREKAMKATKEAPNREAFRIALSLPTTRSLLTILWALTGEPDSIRALDDNNPLLCEQIVGLIQDTMTQLLHLPHPLSSEELSALESIWGIVGNLCSIPRGAHALLAADALFIQCNTLLELAPRLSLPSSSYDILLWALANFASLPQGRERLLQLQAWRPLYTLLLRPFIARQLPLSVECLSSILSIFLALTRIDFDHTSNTSLIPSYEHFSKALLDLQTLVTPQDERFQPVRKLLDQLFQEVKAL</sequence>
<dbReference type="AlphaFoldDB" id="A0A196SKB1"/>
<name>A0A196SKB1_BLAHN</name>
<dbReference type="Proteomes" id="UP000078348">
    <property type="component" value="Unassembled WGS sequence"/>
</dbReference>
<reference evidence="1 2" key="1">
    <citation type="submission" date="2016-05" db="EMBL/GenBank/DDBJ databases">
        <title>Nuclear genome of Blastocystis sp. subtype 1 NandII.</title>
        <authorList>
            <person name="Gentekaki E."/>
            <person name="Curtis B."/>
            <person name="Stairs C."/>
            <person name="Eme L."/>
            <person name="Herman E."/>
            <person name="Klimes V."/>
            <person name="Arias M.C."/>
            <person name="Elias M."/>
            <person name="Hilliou F."/>
            <person name="Klute M."/>
            <person name="Malik S.-B."/>
            <person name="Pightling A."/>
            <person name="Rachubinski R."/>
            <person name="Salas D."/>
            <person name="Schlacht A."/>
            <person name="Suga H."/>
            <person name="Archibald J."/>
            <person name="Ball S.G."/>
            <person name="Clark G."/>
            <person name="Dacks J."/>
            <person name="Van Der Giezen M."/>
            <person name="Tsaousis A."/>
            <person name="Roger A."/>
        </authorList>
    </citation>
    <scope>NUCLEOTIDE SEQUENCE [LARGE SCALE GENOMIC DNA]</scope>
    <source>
        <strain evidence="2">ATCC 50177 / NandII</strain>
    </source>
</reference>
<gene>
    <name evidence="1" type="ORF">AV274_0785</name>
</gene>
<protein>
    <submittedName>
        <fullName evidence="1">Uncharacterized protein</fullName>
    </submittedName>
</protein>
<evidence type="ECO:0000313" key="1">
    <source>
        <dbReference type="EMBL" id="OAO17488.1"/>
    </source>
</evidence>
<organism evidence="1 2">
    <name type="scientific">Blastocystis sp. subtype 1 (strain ATCC 50177 / NandII)</name>
    <dbReference type="NCBI Taxonomy" id="478820"/>
    <lineage>
        <taxon>Eukaryota</taxon>
        <taxon>Sar</taxon>
        <taxon>Stramenopiles</taxon>
        <taxon>Bigyra</taxon>
        <taxon>Opalozoa</taxon>
        <taxon>Opalinata</taxon>
        <taxon>Blastocystidae</taxon>
        <taxon>Blastocystis</taxon>
    </lineage>
</organism>
<evidence type="ECO:0000313" key="2">
    <source>
        <dbReference type="Proteomes" id="UP000078348"/>
    </source>
</evidence>
<comment type="caution">
    <text evidence="1">The sequence shown here is derived from an EMBL/GenBank/DDBJ whole genome shotgun (WGS) entry which is preliminary data.</text>
</comment>
<accession>A0A196SKB1</accession>
<dbReference type="EMBL" id="LXWW01000028">
    <property type="protein sequence ID" value="OAO17488.1"/>
    <property type="molecule type" value="Genomic_DNA"/>
</dbReference>
<keyword evidence="2" id="KW-1185">Reference proteome</keyword>
<proteinExistence type="predicted"/>